<evidence type="ECO:0000256" key="2">
    <source>
        <dbReference type="SAM" id="SignalP"/>
    </source>
</evidence>
<dbReference type="GeneID" id="66128684"/>
<gene>
    <name evidence="3" type="ORF">KL928_004633</name>
</gene>
<feature type="region of interest" description="Disordered" evidence="1">
    <location>
        <begin position="256"/>
        <end position="284"/>
    </location>
</feature>
<dbReference type="AlphaFoldDB" id="A0AAN6DC21"/>
<feature type="chain" id="PRO_5042910055" evidence="2">
    <location>
        <begin position="19"/>
        <end position="284"/>
    </location>
</feature>
<evidence type="ECO:0000313" key="4">
    <source>
        <dbReference type="Proteomes" id="UP001196530"/>
    </source>
</evidence>
<accession>A0AAN6DC21</accession>
<dbReference type="RefSeq" id="XP_043058125.1">
    <property type="nucleotide sequence ID" value="XM_043205353.1"/>
</dbReference>
<dbReference type="Proteomes" id="UP001196530">
    <property type="component" value="Unassembled WGS sequence"/>
</dbReference>
<feature type="signal peptide" evidence="2">
    <location>
        <begin position="1"/>
        <end position="18"/>
    </location>
</feature>
<comment type="caution">
    <text evidence="3">The sequence shown here is derived from an EMBL/GenBank/DDBJ whole genome shotgun (WGS) entry which is preliminary data.</text>
</comment>
<sequence>MHRLLTSTLASLAGTAAAFSQQEMRLAINDDMQYNVAQWERFVIDNEDDELVQMFVAYEDKNVLKANQLSSAYAAYSYVFTKVPFAGRLSQEAAFIHTNTNSNSKVQDLSAYVSIITKDHSTQELVYTDGVTPDATFLTVASAGSGYDARSVASDVWQAYSTYYTEYSDFSGFYAAMSNSFTAASSTAVSTAADSGTTGAAARLAGAGADNFCFLGPVAVHGAQIVEEGEHEGGEAETRKYEAHGAAERVVCAETHRHRGHRQHGAELDPAERRALGHEDVADF</sequence>
<dbReference type="EMBL" id="JAHLUX010000010">
    <property type="protein sequence ID" value="KAG7816591.1"/>
    <property type="molecule type" value="Genomic_DNA"/>
</dbReference>
<name>A0AAN6DC21_PICAN</name>
<feature type="compositionally biased region" description="Basic and acidic residues" evidence="1">
    <location>
        <begin position="264"/>
        <end position="284"/>
    </location>
</feature>
<evidence type="ECO:0000256" key="1">
    <source>
        <dbReference type="SAM" id="MobiDB-lite"/>
    </source>
</evidence>
<reference evidence="3" key="1">
    <citation type="journal article" date="2021" name="G3 (Bethesda)">
        <title>Genomic diversity, chromosomal rearrangements, and interspecies hybridization in the ogataea polymorpha species complex.</title>
        <authorList>
            <person name="Hanson S.J."/>
            <person name="Cinneide E.O."/>
            <person name="Salzberg L.I."/>
            <person name="Wolfe K.H."/>
            <person name="McGowan J."/>
            <person name="Fitzpatrick D.A."/>
            <person name="Matlin K."/>
        </authorList>
    </citation>
    <scope>NUCLEOTIDE SEQUENCE</scope>
    <source>
        <strain evidence="3">61-244</strain>
    </source>
</reference>
<proteinExistence type="predicted"/>
<keyword evidence="2" id="KW-0732">Signal</keyword>
<protein>
    <submittedName>
        <fullName evidence="3">Uncharacterized protein</fullName>
    </submittedName>
</protein>
<evidence type="ECO:0000313" key="3">
    <source>
        <dbReference type="EMBL" id="KAG7816591.1"/>
    </source>
</evidence>
<organism evidence="3 4">
    <name type="scientific">Pichia angusta</name>
    <name type="common">Yeast</name>
    <name type="synonym">Hansenula polymorpha</name>
    <dbReference type="NCBI Taxonomy" id="870730"/>
    <lineage>
        <taxon>Eukaryota</taxon>
        <taxon>Fungi</taxon>
        <taxon>Dikarya</taxon>
        <taxon>Ascomycota</taxon>
        <taxon>Saccharomycotina</taxon>
        <taxon>Pichiomycetes</taxon>
        <taxon>Pichiales</taxon>
        <taxon>Pichiaceae</taxon>
        <taxon>Ogataea</taxon>
    </lineage>
</organism>